<feature type="repeat" description="ANK" evidence="3">
    <location>
        <begin position="669"/>
        <end position="701"/>
    </location>
</feature>
<dbReference type="InterPro" id="IPR051642">
    <property type="entry name" value="SWI6-like"/>
</dbReference>
<protein>
    <submittedName>
        <fullName evidence="6">SBF complex DNA-binding subunit</fullName>
    </submittedName>
</protein>
<comment type="caution">
    <text evidence="6">The sequence shown here is derived from an EMBL/GenBank/DDBJ whole genome shotgun (WGS) entry which is preliminary data.</text>
</comment>
<dbReference type="InterPro" id="IPR036887">
    <property type="entry name" value="HTH_APSES_sf"/>
</dbReference>
<keyword evidence="6" id="KW-0238">DNA-binding</keyword>
<accession>A0AAV5R030</accession>
<keyword evidence="7" id="KW-1185">Reference proteome</keyword>
<dbReference type="InterPro" id="IPR003163">
    <property type="entry name" value="Tscrpt_reg_HTH_APSES-type"/>
</dbReference>
<feature type="region of interest" description="Disordered" evidence="4">
    <location>
        <begin position="810"/>
        <end position="832"/>
    </location>
</feature>
<feature type="region of interest" description="Disordered" evidence="4">
    <location>
        <begin position="113"/>
        <end position="167"/>
    </location>
</feature>
<dbReference type="GO" id="GO:0033309">
    <property type="term" value="C:SBF transcription complex"/>
    <property type="evidence" value="ECO:0007669"/>
    <property type="project" value="TreeGrafter"/>
</dbReference>
<dbReference type="InterPro" id="IPR002110">
    <property type="entry name" value="Ankyrin_rpt"/>
</dbReference>
<keyword evidence="2 3" id="KW-0040">ANK repeat</keyword>
<organism evidence="6 7">
    <name type="scientific">Pichia kluyveri</name>
    <name type="common">Yeast</name>
    <dbReference type="NCBI Taxonomy" id="36015"/>
    <lineage>
        <taxon>Eukaryota</taxon>
        <taxon>Fungi</taxon>
        <taxon>Dikarya</taxon>
        <taxon>Ascomycota</taxon>
        <taxon>Saccharomycotina</taxon>
        <taxon>Pichiomycetes</taxon>
        <taxon>Pichiales</taxon>
        <taxon>Pichiaceae</taxon>
        <taxon>Pichia</taxon>
    </lineage>
</organism>
<dbReference type="GO" id="GO:0001228">
    <property type="term" value="F:DNA-binding transcription activator activity, RNA polymerase II-specific"/>
    <property type="evidence" value="ECO:0007669"/>
    <property type="project" value="UniProtKB-ARBA"/>
</dbReference>
<dbReference type="Proteomes" id="UP001378960">
    <property type="component" value="Unassembled WGS sequence"/>
</dbReference>
<dbReference type="Gene3D" id="1.25.40.20">
    <property type="entry name" value="Ankyrin repeat-containing domain"/>
    <property type="match status" value="1"/>
</dbReference>
<dbReference type="PANTHER" id="PTHR43828:SF7">
    <property type="entry name" value="REGULATORY PROTEIN SWI4"/>
    <property type="match status" value="1"/>
</dbReference>
<feature type="compositionally biased region" description="Low complexity" evidence="4">
    <location>
        <begin position="113"/>
        <end position="139"/>
    </location>
</feature>
<evidence type="ECO:0000259" key="5">
    <source>
        <dbReference type="PROSITE" id="PS51299"/>
    </source>
</evidence>
<dbReference type="SMART" id="SM00248">
    <property type="entry name" value="ANK"/>
    <property type="match status" value="2"/>
</dbReference>
<dbReference type="AlphaFoldDB" id="A0AAV5R030"/>
<gene>
    <name evidence="6" type="ORF">DAPK24_011450</name>
</gene>
<dbReference type="InterPro" id="IPR018004">
    <property type="entry name" value="KilA/APSES_HTH"/>
</dbReference>
<dbReference type="SMART" id="SM01252">
    <property type="entry name" value="KilA-N"/>
    <property type="match status" value="1"/>
</dbReference>
<dbReference type="InterPro" id="IPR036770">
    <property type="entry name" value="Ankyrin_rpt-contain_sf"/>
</dbReference>
<evidence type="ECO:0000313" key="7">
    <source>
        <dbReference type="Proteomes" id="UP001378960"/>
    </source>
</evidence>
<evidence type="ECO:0000256" key="3">
    <source>
        <dbReference type="PROSITE-ProRule" id="PRU00023"/>
    </source>
</evidence>
<name>A0AAV5R030_PICKL</name>
<feature type="compositionally biased region" description="Polar residues" evidence="4">
    <location>
        <begin position="144"/>
        <end position="162"/>
    </location>
</feature>
<evidence type="ECO:0000256" key="4">
    <source>
        <dbReference type="SAM" id="MobiDB-lite"/>
    </source>
</evidence>
<dbReference type="Pfam" id="PF00023">
    <property type="entry name" value="Ank"/>
    <property type="match status" value="1"/>
</dbReference>
<feature type="region of interest" description="Disordered" evidence="4">
    <location>
        <begin position="296"/>
        <end position="340"/>
    </location>
</feature>
<dbReference type="PROSITE" id="PS50297">
    <property type="entry name" value="ANK_REP_REGION"/>
    <property type="match status" value="2"/>
</dbReference>
<evidence type="ECO:0000256" key="1">
    <source>
        <dbReference type="ARBA" id="ARBA00022737"/>
    </source>
</evidence>
<dbReference type="EMBL" id="BTGB01000001">
    <property type="protein sequence ID" value="GMM44570.1"/>
    <property type="molecule type" value="Genomic_DNA"/>
</dbReference>
<dbReference type="Pfam" id="PF04383">
    <property type="entry name" value="KilA-N"/>
    <property type="match status" value="1"/>
</dbReference>
<evidence type="ECO:0000256" key="2">
    <source>
        <dbReference type="ARBA" id="ARBA00023043"/>
    </source>
</evidence>
<reference evidence="6 7" key="1">
    <citation type="journal article" date="2023" name="Elife">
        <title>Identification of key yeast species and microbe-microbe interactions impacting larval growth of Drosophila in the wild.</title>
        <authorList>
            <person name="Mure A."/>
            <person name="Sugiura Y."/>
            <person name="Maeda R."/>
            <person name="Honda K."/>
            <person name="Sakurai N."/>
            <person name="Takahashi Y."/>
            <person name="Watada M."/>
            <person name="Katoh T."/>
            <person name="Gotoh A."/>
            <person name="Gotoh Y."/>
            <person name="Taniguchi I."/>
            <person name="Nakamura K."/>
            <person name="Hayashi T."/>
            <person name="Katayama T."/>
            <person name="Uemura T."/>
            <person name="Hattori Y."/>
        </authorList>
    </citation>
    <scope>NUCLEOTIDE SEQUENCE [LARGE SCALE GENOMIC DNA]</scope>
    <source>
        <strain evidence="6 7">PK-24</strain>
    </source>
</reference>
<dbReference type="Gene3D" id="3.10.260.10">
    <property type="entry name" value="Transcription regulator HTH, APSES-type DNA-binding domain"/>
    <property type="match status" value="1"/>
</dbReference>
<feature type="repeat" description="ANK" evidence="3">
    <location>
        <begin position="536"/>
        <end position="568"/>
    </location>
</feature>
<dbReference type="SUPFAM" id="SSF48403">
    <property type="entry name" value="Ankyrin repeat"/>
    <property type="match status" value="1"/>
</dbReference>
<dbReference type="PROSITE" id="PS50088">
    <property type="entry name" value="ANK_REPEAT"/>
    <property type="match status" value="2"/>
</dbReference>
<sequence length="1128" mass="129667">MEEVYKTTYSNIDVYESIINGYPLMRRCDDNWVNATQILKIAGFLKTQRTRILEREVHQLVHKKVQGGHGKFQGTWVPLDFAQELALKHNIQRENLNVLFFNPENSPEIAVKVKSTTRSNKSSTNKQSNASNISNTSNTKQKQKQNLTSSTSIASNMDNQSLNKKRPQIIESSTSFATTDNYNINDNNNIKNELPKKLNSPQKLKKIQESTPLRVEPIALPLTLPPTFGQYNESPIRLHSKSRSASHIPQNFGEFTPTPHSAPPVSNNRLNSDAAFFGHNVQPYQLKAQRELEYFQQQQHKLHQQHQQQQHPHHHPHHHHAQQHRQHNQHPHHQYQNSSHQLKYAEPFDRQQHQNFYRSQSVQTIHENDSYVQNQLNDSVVSTDNSHMQFGNESIISPDRSYIPIDVNNSFVRPRSSTQYQQQYSNYLNENNEERVHPAISKAQLNMLQSPGSIYRHTRHHSSPHINTEQNGSIDSALSAYNGNSFNNNHQFDEFIDNQSYFTKKLISFFVDDTEIPPFLYNPPKDFDVNQAIDDEGHTPLHWACALASLKVIKILTKLNADTLLLNIQGMNALSKLIHFNNSYDSKNFHEILPLLKHCLIVPDAHQNTPVHYLAELSSNEDKIAATLYYMENILTFIKDQQNEAEKNSRTTNDKKKLLDLLINHCNLNGESALDIALRSNCKEFILLLLENGADVSKVGGWHNIHPNILKELNKKSEQFENYNTIINQNNVMVENQPIFEDNINPNNFIGNENYRRNNDYPLLDHVNINNYNENINKESQTNKDNSLVVDDKNPFLESSYDSNIKYKVKDTPHTIDAQRTPESEDQDDDKENVMFDTIMTNSFTSNKNNRNDTLLSPTPSKVIKEKVIKAESNLPISTVDDKAKNMEEDLKIKKSNISFNEMDNFVNDLPNVICKLKSSLENKTDQLTYSIDSINNLNSNIQSLTTKNGKLLKKIAKCSHQDISNIDFNKLASLDSENITSFVNQNLSKIDSKLQNQTKHLFDLYGRSQALKIAKLVRNEEDNIDEDLKKPKGKKLELAIQLTLLQIIRRKIIQKRVTMHIDEELNNNDFSFDEAFLDSTISKSDANNLKMMKSKLSVYKKLISTICGLPYSEISNELLNEIEKVIS</sequence>
<proteinExistence type="predicted"/>
<dbReference type="GO" id="GO:0030907">
    <property type="term" value="C:MBF transcription complex"/>
    <property type="evidence" value="ECO:0007669"/>
    <property type="project" value="TreeGrafter"/>
</dbReference>
<keyword evidence="1" id="KW-0677">Repeat</keyword>
<dbReference type="GO" id="GO:0003677">
    <property type="term" value="F:DNA binding"/>
    <property type="evidence" value="ECO:0007669"/>
    <property type="project" value="UniProtKB-KW"/>
</dbReference>
<feature type="compositionally biased region" description="Basic residues" evidence="4">
    <location>
        <begin position="311"/>
        <end position="333"/>
    </location>
</feature>
<dbReference type="PANTHER" id="PTHR43828">
    <property type="entry name" value="ASPARAGINASE"/>
    <property type="match status" value="1"/>
</dbReference>
<feature type="domain" description="HTH APSES-type" evidence="5">
    <location>
        <begin position="4"/>
        <end position="112"/>
    </location>
</feature>
<dbReference type="PROSITE" id="PS51299">
    <property type="entry name" value="HTH_APSES"/>
    <property type="match status" value="1"/>
</dbReference>
<evidence type="ECO:0000313" key="6">
    <source>
        <dbReference type="EMBL" id="GMM44570.1"/>
    </source>
</evidence>
<dbReference type="SUPFAM" id="SSF54616">
    <property type="entry name" value="DNA-binding domain of Mlu1-box binding protein MBP1"/>
    <property type="match status" value="1"/>
</dbReference>